<gene>
    <name evidence="6" type="ORF">AXFE_30020</name>
</gene>
<keyword evidence="2" id="KW-0378">Hydrolase</keyword>
<evidence type="ECO:0000256" key="2">
    <source>
        <dbReference type="ARBA" id="ARBA00022801"/>
    </source>
</evidence>
<evidence type="ECO:0000313" key="6">
    <source>
        <dbReference type="EMBL" id="KJF16154.1"/>
    </source>
</evidence>
<keyword evidence="7" id="KW-1185">Reference proteome</keyword>
<evidence type="ECO:0000256" key="4">
    <source>
        <dbReference type="ARBA" id="ARBA00022840"/>
    </source>
</evidence>
<sequence>MQPRVESRESEEDYLTYKPSEFRIPAFFNVFEGQYEHQGRAVKSWEDNGNKGILAMATGSGKTISALVAAHRLLKNVGQLIIVISVPTRPLVTQWKTECQEFGLNPIAGPEIPKSKRLKLVQNAIDNVEFNVTDVETIITTNDGIMDADFQRILSSTTRNILFIADEVHNLGGNRKFISDPPNWGTARLGLSATPVRQYDEDGTQSLIEYFGDVVFEFSLDEAIGVCLVPYDYYLHSVNLSFEECERYAALSEKIRRKVARAGGEVDRPDSSLTVLLNQRRLVLETATSKINLLSELIDGIGPENIKRSLFYTTDKDPKQLELVNSLLTQRGIRWHQITEEETSNGHLLARVMTSFSDGTVGALTAKRVLDEGLNVPQIDTAFILASTTIEKQWIQRRGRVLRPSKSTGKTHATIHDFLVLPPPEYGFDDETRNLVKSELVRCEEFARLSRNRASFGGPYAIINEVRFRYLVEN</sequence>
<keyword evidence="4" id="KW-0067">ATP-binding</keyword>
<dbReference type="SMART" id="SM00487">
    <property type="entry name" value="DEXDc"/>
    <property type="match status" value="1"/>
</dbReference>
<name>A0A0D8HE44_9ACTN</name>
<reference evidence="6 7" key="1">
    <citation type="submission" date="2015-01" db="EMBL/GenBank/DDBJ databases">
        <title>Draft genome of the acidophilic iron oxidizer Acidithrix ferrooxidans strain Py-F3.</title>
        <authorList>
            <person name="Poehlein A."/>
            <person name="Eisen S."/>
            <person name="Schloemann M."/>
            <person name="Johnson B.D."/>
            <person name="Daniel R."/>
            <person name="Muehling M."/>
        </authorList>
    </citation>
    <scope>NUCLEOTIDE SEQUENCE [LARGE SCALE GENOMIC DNA]</scope>
    <source>
        <strain evidence="6 7">Py-F3</strain>
    </source>
</reference>
<feature type="domain" description="Helicase ATP-binding" evidence="5">
    <location>
        <begin position="43"/>
        <end position="213"/>
    </location>
</feature>
<dbReference type="AlphaFoldDB" id="A0A0D8HE44"/>
<comment type="caution">
    <text evidence="6">The sequence shown here is derived from an EMBL/GenBank/DDBJ whole genome shotgun (WGS) entry which is preliminary data.</text>
</comment>
<dbReference type="PROSITE" id="PS51192">
    <property type="entry name" value="HELICASE_ATP_BIND_1"/>
    <property type="match status" value="1"/>
</dbReference>
<dbReference type="Proteomes" id="UP000032360">
    <property type="component" value="Unassembled WGS sequence"/>
</dbReference>
<accession>A0A0D8HE44</accession>
<dbReference type="STRING" id="1280514.AXFE_30020"/>
<keyword evidence="3" id="KW-0347">Helicase</keyword>
<proteinExistence type="predicted"/>
<evidence type="ECO:0000259" key="5">
    <source>
        <dbReference type="PROSITE" id="PS51192"/>
    </source>
</evidence>
<organism evidence="6 7">
    <name type="scientific">Acidithrix ferrooxidans</name>
    <dbReference type="NCBI Taxonomy" id="1280514"/>
    <lineage>
        <taxon>Bacteria</taxon>
        <taxon>Bacillati</taxon>
        <taxon>Actinomycetota</taxon>
        <taxon>Acidimicrobiia</taxon>
        <taxon>Acidimicrobiales</taxon>
        <taxon>Acidimicrobiaceae</taxon>
        <taxon>Acidithrix</taxon>
    </lineage>
</organism>
<dbReference type="Pfam" id="PF04851">
    <property type="entry name" value="ResIII"/>
    <property type="match status" value="1"/>
</dbReference>
<keyword evidence="1" id="KW-0547">Nucleotide-binding</keyword>
<dbReference type="SUPFAM" id="SSF52540">
    <property type="entry name" value="P-loop containing nucleoside triphosphate hydrolases"/>
    <property type="match status" value="1"/>
</dbReference>
<dbReference type="InterPro" id="IPR027417">
    <property type="entry name" value="P-loop_NTPase"/>
</dbReference>
<dbReference type="GO" id="GO:0004386">
    <property type="term" value="F:helicase activity"/>
    <property type="evidence" value="ECO:0007669"/>
    <property type="project" value="UniProtKB-KW"/>
</dbReference>
<dbReference type="GO" id="GO:0016787">
    <property type="term" value="F:hydrolase activity"/>
    <property type="evidence" value="ECO:0007669"/>
    <property type="project" value="UniProtKB-KW"/>
</dbReference>
<dbReference type="EMBL" id="JXYS01000096">
    <property type="protein sequence ID" value="KJF16154.1"/>
    <property type="molecule type" value="Genomic_DNA"/>
</dbReference>
<dbReference type="OrthoDB" id="9776021at2"/>
<dbReference type="RefSeq" id="WP_052606676.1">
    <property type="nucleotide sequence ID" value="NZ_JXYS01000096.1"/>
</dbReference>
<dbReference type="InterPro" id="IPR001650">
    <property type="entry name" value="Helicase_C-like"/>
</dbReference>
<evidence type="ECO:0000256" key="3">
    <source>
        <dbReference type="ARBA" id="ARBA00022806"/>
    </source>
</evidence>
<dbReference type="Gene3D" id="3.40.50.300">
    <property type="entry name" value="P-loop containing nucleotide triphosphate hydrolases"/>
    <property type="match status" value="2"/>
</dbReference>
<dbReference type="GO" id="GO:0003677">
    <property type="term" value="F:DNA binding"/>
    <property type="evidence" value="ECO:0007669"/>
    <property type="project" value="InterPro"/>
</dbReference>
<dbReference type="InterPro" id="IPR006935">
    <property type="entry name" value="Helicase/UvrB_N"/>
</dbReference>
<dbReference type="GO" id="GO:0005524">
    <property type="term" value="F:ATP binding"/>
    <property type="evidence" value="ECO:0007669"/>
    <property type="project" value="UniProtKB-KW"/>
</dbReference>
<dbReference type="PANTHER" id="PTHR11274">
    <property type="entry name" value="RAD25/XP-B DNA REPAIR HELICASE"/>
    <property type="match status" value="1"/>
</dbReference>
<evidence type="ECO:0000313" key="7">
    <source>
        <dbReference type="Proteomes" id="UP000032360"/>
    </source>
</evidence>
<protein>
    <submittedName>
        <fullName evidence="6">Type III restriction enzyme, res subunit</fullName>
    </submittedName>
</protein>
<dbReference type="InterPro" id="IPR014001">
    <property type="entry name" value="Helicase_ATP-bd"/>
</dbReference>
<dbReference type="InterPro" id="IPR050615">
    <property type="entry name" value="ATP-dep_DNA_Helicase"/>
</dbReference>
<dbReference type="Pfam" id="PF00271">
    <property type="entry name" value="Helicase_C"/>
    <property type="match status" value="1"/>
</dbReference>
<evidence type="ECO:0000256" key="1">
    <source>
        <dbReference type="ARBA" id="ARBA00022741"/>
    </source>
</evidence>
<dbReference type="PATRIC" id="fig|1280514.3.peg.3970"/>
<dbReference type="PANTHER" id="PTHR11274:SF0">
    <property type="entry name" value="GENERAL TRANSCRIPTION AND DNA REPAIR FACTOR IIH HELICASE SUBUNIT XPB"/>
    <property type="match status" value="1"/>
</dbReference>